<proteinExistence type="predicted"/>
<dbReference type="PANTHER" id="PTHR34145:SF68">
    <property type="entry name" value="FBD DOMAIN-CONTAINING PROTEIN"/>
    <property type="match status" value="1"/>
</dbReference>
<dbReference type="AlphaFoldDB" id="A0AAV6XIK4"/>
<accession>A0AAV6XIK4</accession>
<dbReference type="Proteomes" id="UP000826271">
    <property type="component" value="Unassembled WGS sequence"/>
</dbReference>
<feature type="domain" description="F-box" evidence="1">
    <location>
        <begin position="2"/>
        <end position="38"/>
    </location>
</feature>
<dbReference type="SUPFAM" id="SSF52047">
    <property type="entry name" value="RNI-like"/>
    <property type="match status" value="1"/>
</dbReference>
<organism evidence="2 3">
    <name type="scientific">Buddleja alternifolia</name>
    <dbReference type="NCBI Taxonomy" id="168488"/>
    <lineage>
        <taxon>Eukaryota</taxon>
        <taxon>Viridiplantae</taxon>
        <taxon>Streptophyta</taxon>
        <taxon>Embryophyta</taxon>
        <taxon>Tracheophyta</taxon>
        <taxon>Spermatophyta</taxon>
        <taxon>Magnoliopsida</taxon>
        <taxon>eudicotyledons</taxon>
        <taxon>Gunneridae</taxon>
        <taxon>Pentapetalae</taxon>
        <taxon>asterids</taxon>
        <taxon>lamiids</taxon>
        <taxon>Lamiales</taxon>
        <taxon>Scrophulariaceae</taxon>
        <taxon>Buddlejeae</taxon>
        <taxon>Buddleja</taxon>
    </lineage>
</organism>
<dbReference type="SMART" id="SM00256">
    <property type="entry name" value="FBOX"/>
    <property type="match status" value="1"/>
</dbReference>
<dbReference type="PROSITE" id="PS50181">
    <property type="entry name" value="FBOX"/>
    <property type="match status" value="1"/>
</dbReference>
<dbReference type="InterPro" id="IPR053781">
    <property type="entry name" value="F-box_AtFBL13-like"/>
</dbReference>
<dbReference type="Gene3D" id="3.80.10.10">
    <property type="entry name" value="Ribonuclease Inhibitor"/>
    <property type="match status" value="1"/>
</dbReference>
<dbReference type="InterPro" id="IPR036047">
    <property type="entry name" value="F-box-like_dom_sf"/>
</dbReference>
<dbReference type="EMBL" id="WHWC01000007">
    <property type="protein sequence ID" value="KAG8378970.1"/>
    <property type="molecule type" value="Genomic_DNA"/>
</dbReference>
<sequence>MQNSIDRLPNELLISIISRLPLKEAGRTSVLARRWRNIWTSNPVLNFDASQVLCKLKDQEKIQDETIRFVKWVNRVTVFHSLATIDEFRILFDLDSSHAHHIDTWIIFAFSKRVKRLELHLLLSCCVDGRNKRYNLPNMWDPIERLRISPNGISSCKLLEKLCLTGVNVTGEVLEFFISNCPFLEELCVKDSDSLQSLRASSTRLRDLKILNCKGFRMLDICSPSLVSFTFYGETIPMALKNVSSLITISLGAKRSLILASILVQISRCLSRLETLELRSYAIQVNEVLPFFPDFPNLKKLVLDIHARGHERVFWFPDIINAAPLLCKLVLKVETLDLRCDDIQFTWSGPAISRIVFSQYRNRHDSLKVLQIVGFAGRTTDVEMAKYVIDHAASLEKMVIHLQRPLAGEQRIDKAAMARGVRLLKTNLSEGVELIVR</sequence>
<dbReference type="Pfam" id="PF23622">
    <property type="entry name" value="LRR_At1g61320_AtMIF1"/>
    <property type="match status" value="1"/>
</dbReference>
<reference evidence="2" key="1">
    <citation type="submission" date="2019-10" db="EMBL/GenBank/DDBJ databases">
        <authorList>
            <person name="Zhang R."/>
            <person name="Pan Y."/>
            <person name="Wang J."/>
            <person name="Ma R."/>
            <person name="Yu S."/>
        </authorList>
    </citation>
    <scope>NUCLEOTIDE SEQUENCE</scope>
    <source>
        <strain evidence="2">LA-IB0</strain>
        <tissue evidence="2">Leaf</tissue>
    </source>
</reference>
<evidence type="ECO:0000259" key="1">
    <source>
        <dbReference type="PROSITE" id="PS50181"/>
    </source>
</evidence>
<dbReference type="Pfam" id="PF00646">
    <property type="entry name" value="F-box"/>
    <property type="match status" value="1"/>
</dbReference>
<dbReference type="InterPro" id="IPR001810">
    <property type="entry name" value="F-box_dom"/>
</dbReference>
<evidence type="ECO:0000313" key="2">
    <source>
        <dbReference type="EMBL" id="KAG8378970.1"/>
    </source>
</evidence>
<name>A0AAV6XIK4_9LAMI</name>
<dbReference type="PANTHER" id="PTHR34145">
    <property type="entry name" value="OS02G0105600 PROTEIN"/>
    <property type="match status" value="1"/>
</dbReference>
<dbReference type="InterPro" id="IPR055357">
    <property type="entry name" value="LRR_At1g61320_AtMIF1"/>
</dbReference>
<comment type="caution">
    <text evidence="2">The sequence shown here is derived from an EMBL/GenBank/DDBJ whole genome shotgun (WGS) entry which is preliminary data.</text>
</comment>
<gene>
    <name evidence="2" type="ORF">BUALT_Bualt07G0039800</name>
</gene>
<dbReference type="Gene3D" id="1.20.1280.50">
    <property type="match status" value="1"/>
</dbReference>
<dbReference type="InterPro" id="IPR053772">
    <property type="entry name" value="At1g61320/At1g61330-like"/>
</dbReference>
<dbReference type="SUPFAM" id="SSF81383">
    <property type="entry name" value="F-box domain"/>
    <property type="match status" value="1"/>
</dbReference>
<dbReference type="CDD" id="cd22160">
    <property type="entry name" value="F-box_AtFBL13-like"/>
    <property type="match status" value="1"/>
</dbReference>
<protein>
    <recommendedName>
        <fullName evidence="1">F-box domain-containing protein</fullName>
    </recommendedName>
</protein>
<evidence type="ECO:0000313" key="3">
    <source>
        <dbReference type="Proteomes" id="UP000826271"/>
    </source>
</evidence>
<dbReference type="InterPro" id="IPR032675">
    <property type="entry name" value="LRR_dom_sf"/>
</dbReference>
<keyword evidence="3" id="KW-1185">Reference proteome</keyword>